<dbReference type="PROSITE" id="PS50894">
    <property type="entry name" value="HPT"/>
    <property type="match status" value="1"/>
</dbReference>
<name>A0ABS6S2Y9_9BACT</name>
<dbReference type="PANTHER" id="PTHR45339:SF1">
    <property type="entry name" value="HYBRID SIGNAL TRANSDUCTION HISTIDINE KINASE J"/>
    <property type="match status" value="1"/>
</dbReference>
<feature type="domain" description="Histidine kinase" evidence="7">
    <location>
        <begin position="1"/>
        <end position="207"/>
    </location>
</feature>
<evidence type="ECO:0000256" key="3">
    <source>
        <dbReference type="ARBA" id="ARBA00022553"/>
    </source>
</evidence>
<evidence type="ECO:0000313" key="10">
    <source>
        <dbReference type="EMBL" id="MBV6343215.1"/>
    </source>
</evidence>
<keyword evidence="4" id="KW-0902">Two-component regulatory system</keyword>
<sequence>MLTSELSSDLTPKHRDYLNKIQSSAKSLLVIINDMLDLSKIEAGKLELEIIDFDLDGVLDNIATMLAMRAEEKGIEIMFSVDRDVPFLLTGDPLRINQVIANLLSNAVKFTQQGDIIVTVKVAAMDEKEVTLSFSVRDTGIGIMPEMIPYLFQPFLQADSSTTRKYGGTGLGLSICKKLVEMMNGDICVKSEYGKGSEFTFTITTGYQQPHDTVKNMVPPDLTGMRVMVVDDNEIARDILRSILEGFCFNVTVVDSGMAAIEELRRCCGMPARQQYRLLLIDLKMPGMDGFETTRCIQSEFNPAQLPVIMMITAYGKEKVRQKSKELGIRSFITKPVLPSTLFSAVLEVFSDDTTSQVKHHEGSDTEGAKLASIKGAQILLVEDNYINQQVALAILSRAGLVVDIANNGSEAVSAVEMAPQKYSAVLMDIQMPEMDGIEATMRIRQGISKEELPIIAMTAHVMKVEQDKCYAAGMNDHVSKPIDLKILYDALLRWVRPTVSDVPVEHAPLPKGEVTPLDNLPGIDVSLALERIGGNRDLLRKILVHFRDTNVNAVNDIEKALEQRDYKLARELAHGLKGVAGNISAMELFGVVRELEDLIIIHAHGETHECLKRMAERLQTVFESASTFETLTEKVKPVKADAPVEHSDLVTIVIQLSILLRQNSMQARRYFAENRTCLTSASGEKEIGQLSVCIDKLDFKAAVSVLKGIAESLNIALE</sequence>
<feature type="non-terminal residue" evidence="10">
    <location>
        <position position="1"/>
    </location>
</feature>
<comment type="catalytic activity">
    <reaction evidence="1">
        <text>ATP + protein L-histidine = ADP + protein N-phospho-L-histidine.</text>
        <dbReference type="EC" id="2.7.13.3"/>
    </reaction>
</comment>
<dbReference type="CDD" id="cd00088">
    <property type="entry name" value="HPT"/>
    <property type="match status" value="1"/>
</dbReference>
<feature type="modified residue" description="Phosphohistidine" evidence="5">
    <location>
        <position position="575"/>
    </location>
</feature>
<comment type="caution">
    <text evidence="10">The sequence shown here is derived from an EMBL/GenBank/DDBJ whole genome shotgun (WGS) entry which is preliminary data.</text>
</comment>
<protein>
    <recommendedName>
        <fullName evidence="2">histidine kinase</fullName>
        <ecNumber evidence="2">2.7.13.3</ecNumber>
    </recommendedName>
</protein>
<dbReference type="InterPro" id="IPR008207">
    <property type="entry name" value="Sig_transdc_His_kin_Hpt_dom"/>
</dbReference>
<accession>A0ABS6S2Y9</accession>
<feature type="domain" description="Response regulatory" evidence="8">
    <location>
        <begin position="226"/>
        <end position="350"/>
    </location>
</feature>
<dbReference type="Pfam" id="PF00512">
    <property type="entry name" value="HisKA"/>
    <property type="match status" value="1"/>
</dbReference>
<evidence type="ECO:0000256" key="6">
    <source>
        <dbReference type="PROSITE-ProRule" id="PRU00169"/>
    </source>
</evidence>
<dbReference type="CDD" id="cd16922">
    <property type="entry name" value="HATPase_EvgS-ArcB-TorS-like"/>
    <property type="match status" value="1"/>
</dbReference>
<dbReference type="Pfam" id="PF02518">
    <property type="entry name" value="HATPase_c"/>
    <property type="match status" value="1"/>
</dbReference>
<dbReference type="Pfam" id="PF01627">
    <property type="entry name" value="Hpt"/>
    <property type="match status" value="1"/>
</dbReference>
<dbReference type="InterPro" id="IPR001789">
    <property type="entry name" value="Sig_transdc_resp-reg_receiver"/>
</dbReference>
<dbReference type="InterPro" id="IPR003594">
    <property type="entry name" value="HATPase_dom"/>
</dbReference>
<evidence type="ECO:0000256" key="4">
    <source>
        <dbReference type="ARBA" id="ARBA00023012"/>
    </source>
</evidence>
<feature type="modified residue" description="4-aspartylphosphate" evidence="6">
    <location>
        <position position="282"/>
    </location>
</feature>
<reference evidence="10 11" key="1">
    <citation type="journal article" date="2020" name="J Geophys Res Biogeosci">
        <title>Magnetotaxis as an Adaptation to Enable Bacterial Shuttling of Microbial Sulfur and Sulfur Cycling Across Aquatic Oxic#Anoxic Interfaces.</title>
        <authorList>
            <person name="Li J."/>
            <person name="Liu P."/>
            <person name="Wang J."/>
            <person name="Roberts A.P."/>
            <person name="Pan Y."/>
        </authorList>
    </citation>
    <scope>NUCLEOTIDE SEQUENCE [LARGE SCALE GENOMIC DNA]</scope>
    <source>
        <strain evidence="10 11">MYR-1_YQ</strain>
    </source>
</reference>
<evidence type="ECO:0000256" key="1">
    <source>
        <dbReference type="ARBA" id="ARBA00000085"/>
    </source>
</evidence>
<gene>
    <name evidence="10" type="ORF">HWQ67_16670</name>
</gene>
<feature type="modified residue" description="4-aspartylphosphate" evidence="6">
    <location>
        <position position="429"/>
    </location>
</feature>
<evidence type="ECO:0000259" key="8">
    <source>
        <dbReference type="PROSITE" id="PS50110"/>
    </source>
</evidence>
<dbReference type="Proteomes" id="UP001196980">
    <property type="component" value="Unassembled WGS sequence"/>
</dbReference>
<dbReference type="EC" id="2.7.13.3" evidence="2"/>
<dbReference type="EMBL" id="JABXWD010000487">
    <property type="protein sequence ID" value="MBV6343215.1"/>
    <property type="molecule type" value="Genomic_DNA"/>
</dbReference>
<keyword evidence="11" id="KW-1185">Reference proteome</keyword>
<evidence type="ECO:0000259" key="9">
    <source>
        <dbReference type="PROSITE" id="PS50894"/>
    </source>
</evidence>
<dbReference type="CDD" id="cd17546">
    <property type="entry name" value="REC_hyHK_CKI1_RcsC-like"/>
    <property type="match status" value="2"/>
</dbReference>
<dbReference type="PANTHER" id="PTHR45339">
    <property type="entry name" value="HYBRID SIGNAL TRANSDUCTION HISTIDINE KINASE J"/>
    <property type="match status" value="1"/>
</dbReference>
<evidence type="ECO:0000256" key="2">
    <source>
        <dbReference type="ARBA" id="ARBA00012438"/>
    </source>
</evidence>
<feature type="domain" description="Response regulatory" evidence="8">
    <location>
        <begin position="378"/>
        <end position="496"/>
    </location>
</feature>
<dbReference type="InterPro" id="IPR005467">
    <property type="entry name" value="His_kinase_dom"/>
</dbReference>
<dbReference type="PROSITE" id="PS50110">
    <property type="entry name" value="RESPONSE_REGULATORY"/>
    <property type="match status" value="2"/>
</dbReference>
<proteinExistence type="predicted"/>
<feature type="domain" description="HPt" evidence="9">
    <location>
        <begin position="536"/>
        <end position="636"/>
    </location>
</feature>
<dbReference type="InterPro" id="IPR003661">
    <property type="entry name" value="HisK_dim/P_dom"/>
</dbReference>
<evidence type="ECO:0000313" key="11">
    <source>
        <dbReference type="Proteomes" id="UP001196980"/>
    </source>
</evidence>
<evidence type="ECO:0000256" key="5">
    <source>
        <dbReference type="PROSITE-ProRule" id="PRU00110"/>
    </source>
</evidence>
<dbReference type="RefSeq" id="WP_218253817.1">
    <property type="nucleotide sequence ID" value="NZ_JABXWD010000487.1"/>
</dbReference>
<keyword evidence="3 6" id="KW-0597">Phosphoprotein</keyword>
<dbReference type="SMART" id="SM00387">
    <property type="entry name" value="HATPase_c"/>
    <property type="match status" value="1"/>
</dbReference>
<organism evidence="10 11">
    <name type="scientific">Candidatus Magnetobacterium casense</name>
    <dbReference type="NCBI Taxonomy" id="1455061"/>
    <lineage>
        <taxon>Bacteria</taxon>
        <taxon>Pseudomonadati</taxon>
        <taxon>Nitrospirota</taxon>
        <taxon>Thermodesulfovibrionia</taxon>
        <taxon>Thermodesulfovibrionales</taxon>
        <taxon>Candidatus Magnetobacteriaceae</taxon>
        <taxon>Candidatus Magnetobacterium</taxon>
    </lineage>
</organism>
<dbReference type="PROSITE" id="PS50109">
    <property type="entry name" value="HIS_KIN"/>
    <property type="match status" value="1"/>
</dbReference>
<dbReference type="CDD" id="cd00082">
    <property type="entry name" value="HisKA"/>
    <property type="match status" value="1"/>
</dbReference>
<dbReference type="Pfam" id="PF00072">
    <property type="entry name" value="Response_reg"/>
    <property type="match status" value="2"/>
</dbReference>
<dbReference type="SMART" id="SM00448">
    <property type="entry name" value="REC"/>
    <property type="match status" value="2"/>
</dbReference>
<evidence type="ECO:0000259" key="7">
    <source>
        <dbReference type="PROSITE" id="PS50109"/>
    </source>
</evidence>